<name>A0A4C1X8J0_EUMVA</name>
<sequence length="87" mass="9980">MTVALEDIPDAWALYSKGRVYINIAMLKHRELIASGYIDYEFKKMKETPREIHKVGRIDSEDNGHLLSIVEYGSSMGQRNNKKRGPV</sequence>
<comment type="caution">
    <text evidence="1">The sequence shown here is derived from an EMBL/GenBank/DDBJ whole genome shotgun (WGS) entry which is preliminary data.</text>
</comment>
<dbReference type="Proteomes" id="UP000299102">
    <property type="component" value="Unassembled WGS sequence"/>
</dbReference>
<keyword evidence="2" id="KW-1185">Reference proteome</keyword>
<organism evidence="1 2">
    <name type="scientific">Eumeta variegata</name>
    <name type="common">Bagworm moth</name>
    <name type="synonym">Eumeta japonica</name>
    <dbReference type="NCBI Taxonomy" id="151549"/>
    <lineage>
        <taxon>Eukaryota</taxon>
        <taxon>Metazoa</taxon>
        <taxon>Ecdysozoa</taxon>
        <taxon>Arthropoda</taxon>
        <taxon>Hexapoda</taxon>
        <taxon>Insecta</taxon>
        <taxon>Pterygota</taxon>
        <taxon>Neoptera</taxon>
        <taxon>Endopterygota</taxon>
        <taxon>Lepidoptera</taxon>
        <taxon>Glossata</taxon>
        <taxon>Ditrysia</taxon>
        <taxon>Tineoidea</taxon>
        <taxon>Psychidae</taxon>
        <taxon>Oiketicinae</taxon>
        <taxon>Eumeta</taxon>
    </lineage>
</organism>
<dbReference type="AlphaFoldDB" id="A0A4C1X8J0"/>
<proteinExistence type="predicted"/>
<evidence type="ECO:0000313" key="2">
    <source>
        <dbReference type="Proteomes" id="UP000299102"/>
    </source>
</evidence>
<evidence type="ECO:0000313" key="1">
    <source>
        <dbReference type="EMBL" id="GBP58575.1"/>
    </source>
</evidence>
<dbReference type="EMBL" id="BGZK01000739">
    <property type="protein sequence ID" value="GBP58575.1"/>
    <property type="molecule type" value="Genomic_DNA"/>
</dbReference>
<reference evidence="1 2" key="1">
    <citation type="journal article" date="2019" name="Commun. Biol.">
        <title>The bagworm genome reveals a unique fibroin gene that provides high tensile strength.</title>
        <authorList>
            <person name="Kono N."/>
            <person name="Nakamura H."/>
            <person name="Ohtoshi R."/>
            <person name="Tomita M."/>
            <person name="Numata K."/>
            <person name="Arakawa K."/>
        </authorList>
    </citation>
    <scope>NUCLEOTIDE SEQUENCE [LARGE SCALE GENOMIC DNA]</scope>
</reference>
<accession>A0A4C1X8J0</accession>
<gene>
    <name evidence="1" type="ORF">EVAR_40858_1</name>
</gene>
<protein>
    <submittedName>
        <fullName evidence="1">Uncharacterized protein</fullName>
    </submittedName>
</protein>